<reference evidence="12" key="2">
    <citation type="submission" date="2018-08" db="UniProtKB">
        <authorList>
            <consortium name="EnsemblPlants"/>
        </authorList>
    </citation>
    <scope>IDENTIFICATION</scope>
    <source>
        <strain evidence="12">Yugu1</strain>
    </source>
</reference>
<evidence type="ECO:0000256" key="4">
    <source>
        <dbReference type="ARBA" id="ARBA00022692"/>
    </source>
</evidence>
<dbReference type="GO" id="GO:0015250">
    <property type="term" value="F:water channel activity"/>
    <property type="evidence" value="ECO:0000318"/>
    <property type="project" value="GO_Central"/>
</dbReference>
<keyword evidence="4 9" id="KW-0812">Transmembrane</keyword>
<dbReference type="CDD" id="cd00333">
    <property type="entry name" value="MIP"/>
    <property type="match status" value="1"/>
</dbReference>
<dbReference type="PROSITE" id="PS00221">
    <property type="entry name" value="MIP"/>
    <property type="match status" value="1"/>
</dbReference>
<name>K3YTY5_SETIT</name>
<evidence type="ECO:0000256" key="6">
    <source>
        <dbReference type="ARBA" id="ARBA00022989"/>
    </source>
</evidence>
<dbReference type="Gramene" id="KQL30860">
    <property type="protein sequence ID" value="KQL30860"/>
    <property type="gene ID" value="SETIT_017731mg"/>
</dbReference>
<dbReference type="GO" id="GO:0005886">
    <property type="term" value="C:plasma membrane"/>
    <property type="evidence" value="ECO:0000318"/>
    <property type="project" value="GO_Central"/>
</dbReference>
<dbReference type="GO" id="GO:0009414">
    <property type="term" value="P:response to water deprivation"/>
    <property type="evidence" value="ECO:0000318"/>
    <property type="project" value="GO_Central"/>
</dbReference>
<dbReference type="InterPro" id="IPR022357">
    <property type="entry name" value="MIP_CS"/>
</dbReference>
<proteinExistence type="inferred from homology"/>
<feature type="region of interest" description="Disordered" evidence="10">
    <location>
        <begin position="1"/>
        <end position="36"/>
    </location>
</feature>
<dbReference type="OMA" id="EDHRRHE"/>
<evidence type="ECO:0000256" key="2">
    <source>
        <dbReference type="ARBA" id="ARBA00022448"/>
    </source>
</evidence>
<feature type="transmembrane region" description="Helical" evidence="11">
    <location>
        <begin position="88"/>
        <end position="115"/>
    </location>
</feature>
<keyword evidence="13" id="KW-1185">Reference proteome</keyword>
<protein>
    <recommendedName>
        <fullName evidence="14">Aquaporin</fullName>
    </recommendedName>
</protein>
<evidence type="ECO:0000256" key="1">
    <source>
        <dbReference type="ARBA" id="ARBA00004651"/>
    </source>
</evidence>
<dbReference type="PRINTS" id="PR00783">
    <property type="entry name" value="MINTRINSICP"/>
</dbReference>
<evidence type="ECO:0008006" key="14">
    <source>
        <dbReference type="Google" id="ProtNLM"/>
    </source>
</evidence>
<dbReference type="NCBIfam" id="TIGR00861">
    <property type="entry name" value="MIP"/>
    <property type="match status" value="1"/>
</dbReference>
<dbReference type="AlphaFoldDB" id="K3YTY5"/>
<evidence type="ECO:0000256" key="9">
    <source>
        <dbReference type="RuleBase" id="RU000477"/>
    </source>
</evidence>
<keyword evidence="3" id="KW-1003">Cell membrane</keyword>
<dbReference type="SUPFAM" id="SSF81338">
    <property type="entry name" value="Aquaporin-like"/>
    <property type="match status" value="1"/>
</dbReference>
<evidence type="ECO:0000256" key="5">
    <source>
        <dbReference type="ARBA" id="ARBA00022737"/>
    </source>
</evidence>
<dbReference type="EnsemblPlants" id="KQL30860">
    <property type="protein sequence ID" value="KQL30860"/>
    <property type="gene ID" value="SETIT_017731mg"/>
</dbReference>
<comment type="subcellular location">
    <subcellularLocation>
        <location evidence="1">Cell membrane</location>
        <topology evidence="1">Multi-pass membrane protein</topology>
    </subcellularLocation>
</comment>
<keyword evidence="5" id="KW-0677">Repeat</keyword>
<dbReference type="ExpressionAtlas" id="K3YTY5">
    <property type="expression patterns" value="baseline"/>
</dbReference>
<evidence type="ECO:0000313" key="13">
    <source>
        <dbReference type="Proteomes" id="UP000004995"/>
    </source>
</evidence>
<dbReference type="InterPro" id="IPR000425">
    <property type="entry name" value="MIP"/>
</dbReference>
<dbReference type="InterPro" id="IPR023271">
    <property type="entry name" value="Aquaporin-like"/>
</dbReference>
<evidence type="ECO:0000256" key="11">
    <source>
        <dbReference type="SAM" id="Phobius"/>
    </source>
</evidence>
<feature type="transmembrane region" description="Helical" evidence="11">
    <location>
        <begin position="53"/>
        <end position="76"/>
    </location>
</feature>
<evidence type="ECO:0000256" key="3">
    <source>
        <dbReference type="ARBA" id="ARBA00022475"/>
    </source>
</evidence>
<evidence type="ECO:0000256" key="7">
    <source>
        <dbReference type="ARBA" id="ARBA00023136"/>
    </source>
</evidence>
<evidence type="ECO:0000313" key="12">
    <source>
        <dbReference type="EnsemblPlants" id="KQL30860"/>
    </source>
</evidence>
<gene>
    <name evidence="12" type="primary">LOC101768034</name>
</gene>
<accession>K3YTY5</accession>
<dbReference type="Pfam" id="PF00230">
    <property type="entry name" value="MIP"/>
    <property type="match status" value="1"/>
</dbReference>
<dbReference type="Proteomes" id="UP000004995">
    <property type="component" value="Unassembled WGS sequence"/>
</dbReference>
<dbReference type="STRING" id="4555.K3YTY5"/>
<keyword evidence="6 11" id="KW-1133">Transmembrane helix</keyword>
<keyword evidence="7 11" id="KW-0472">Membrane</keyword>
<organism evidence="12 13">
    <name type="scientific">Setaria italica</name>
    <name type="common">Foxtail millet</name>
    <name type="synonym">Panicum italicum</name>
    <dbReference type="NCBI Taxonomy" id="4555"/>
    <lineage>
        <taxon>Eukaryota</taxon>
        <taxon>Viridiplantae</taxon>
        <taxon>Streptophyta</taxon>
        <taxon>Embryophyta</taxon>
        <taxon>Tracheophyta</taxon>
        <taxon>Spermatophyta</taxon>
        <taxon>Magnoliopsida</taxon>
        <taxon>Liliopsida</taxon>
        <taxon>Poales</taxon>
        <taxon>Poaceae</taxon>
        <taxon>PACMAD clade</taxon>
        <taxon>Panicoideae</taxon>
        <taxon>Panicodae</taxon>
        <taxon>Paniceae</taxon>
        <taxon>Cenchrinae</taxon>
        <taxon>Setaria</taxon>
    </lineage>
</organism>
<feature type="transmembrane region" description="Helical" evidence="11">
    <location>
        <begin position="212"/>
        <end position="232"/>
    </location>
</feature>
<dbReference type="InterPro" id="IPR034294">
    <property type="entry name" value="Aquaporin_transptr"/>
</dbReference>
<keyword evidence="2 9" id="KW-0813">Transport</keyword>
<sequence length="337" mass="35851">MEGKEEDVRLGANKFSERQPIGTAAQGAGDDKDYKEPPPAPLFEPGELKSWSFYRAGIAEFVATFLFLYITILTVMGVSKSNSKCATVGIQGIAWSFGGMIFALVYCTAGISGGHINPAVTFGLFLARKLSLTRAIFYIIMQCLGAICGAGVVKGFQQGLYMGNGGGANVVAPGYTKGSGLGAEIVGTFVLVYTVFSATDAKRNARDSHVPILAPLPIGFAVFLVHLATIPITGTGINPARSLGAAIIYNREHAWSHHVMDLLGRPLHRRCPGCYLPPGDHQGHPVQEQVLSCDGPARRDMPARRKERASSSLMSCVPTPSISVDSSPLFTTAALFC</sequence>
<evidence type="ECO:0000256" key="8">
    <source>
        <dbReference type="ARBA" id="ARBA00038497"/>
    </source>
</evidence>
<dbReference type="PANTHER" id="PTHR45687">
    <property type="entry name" value="AQUAPORIN OR AQUAGLYCEROPORIN RELATED"/>
    <property type="match status" value="1"/>
</dbReference>
<evidence type="ECO:0000256" key="10">
    <source>
        <dbReference type="SAM" id="MobiDB-lite"/>
    </source>
</evidence>
<dbReference type="InParanoid" id="K3YTY5"/>
<dbReference type="FunFam" id="1.20.1080.10:FF:000001">
    <property type="entry name" value="Probable aquaporin PIP1-2"/>
    <property type="match status" value="1"/>
</dbReference>
<dbReference type="Gene3D" id="1.20.1080.10">
    <property type="entry name" value="Glycerol uptake facilitator protein"/>
    <property type="match status" value="1"/>
</dbReference>
<comment type="similarity">
    <text evidence="8">Belongs to the MIP/aquaporin (TC 1.A.8) family. PIP (TC 1.A.8.11) subfamily.</text>
</comment>
<dbReference type="eggNOG" id="KOG0223">
    <property type="taxonomic scope" value="Eukaryota"/>
</dbReference>
<feature type="transmembrane region" description="Helical" evidence="11">
    <location>
        <begin position="135"/>
        <end position="153"/>
    </location>
</feature>
<reference evidence="13" key="1">
    <citation type="journal article" date="2012" name="Nat. Biotechnol.">
        <title>Reference genome sequence of the model plant Setaria.</title>
        <authorList>
            <person name="Bennetzen J.L."/>
            <person name="Schmutz J."/>
            <person name="Wang H."/>
            <person name="Percifield R."/>
            <person name="Hawkins J."/>
            <person name="Pontaroli A.C."/>
            <person name="Estep M."/>
            <person name="Feng L."/>
            <person name="Vaughn J.N."/>
            <person name="Grimwood J."/>
            <person name="Jenkins J."/>
            <person name="Barry K."/>
            <person name="Lindquist E."/>
            <person name="Hellsten U."/>
            <person name="Deshpande S."/>
            <person name="Wang X."/>
            <person name="Wu X."/>
            <person name="Mitros T."/>
            <person name="Triplett J."/>
            <person name="Yang X."/>
            <person name="Ye C.Y."/>
            <person name="Mauro-Herrera M."/>
            <person name="Wang L."/>
            <person name="Li P."/>
            <person name="Sharma M."/>
            <person name="Sharma R."/>
            <person name="Ronald P.C."/>
            <person name="Panaud O."/>
            <person name="Kellogg E.A."/>
            <person name="Brutnell T.P."/>
            <person name="Doust A.N."/>
            <person name="Tuskan G.A."/>
            <person name="Rokhsar D."/>
            <person name="Devos K.M."/>
        </authorList>
    </citation>
    <scope>NUCLEOTIDE SEQUENCE [LARGE SCALE GENOMIC DNA]</scope>
    <source>
        <strain evidence="13">cv. Yugu1</strain>
    </source>
</reference>
<dbReference type="EMBL" id="AGNK02000478">
    <property type="status" value="NOT_ANNOTATED_CDS"/>
    <property type="molecule type" value="Genomic_DNA"/>
</dbReference>